<dbReference type="InterPro" id="IPR036397">
    <property type="entry name" value="RNaseH_sf"/>
</dbReference>
<dbReference type="AlphaFoldDB" id="A0A6L2NKN0"/>
<feature type="compositionally biased region" description="Basic and acidic residues" evidence="3">
    <location>
        <begin position="281"/>
        <end position="294"/>
    </location>
</feature>
<dbReference type="EMBL" id="BKCJ010009229">
    <property type="protein sequence ID" value="GEU86009.1"/>
    <property type="molecule type" value="Genomic_DNA"/>
</dbReference>
<dbReference type="SMART" id="SM00343">
    <property type="entry name" value="ZnF_C2HC"/>
    <property type="match status" value="1"/>
</dbReference>
<dbReference type="Gene3D" id="4.10.60.10">
    <property type="entry name" value="Zinc finger, CCHC-type"/>
    <property type="match status" value="1"/>
</dbReference>
<feature type="region of interest" description="Disordered" evidence="3">
    <location>
        <begin position="948"/>
        <end position="974"/>
    </location>
</feature>
<dbReference type="GO" id="GO:0003676">
    <property type="term" value="F:nucleic acid binding"/>
    <property type="evidence" value="ECO:0007669"/>
    <property type="project" value="InterPro"/>
</dbReference>
<evidence type="ECO:0000256" key="2">
    <source>
        <dbReference type="SAM" id="Coils"/>
    </source>
</evidence>
<dbReference type="SUPFAM" id="SSF57756">
    <property type="entry name" value="Retrovirus zinc finger-like domains"/>
    <property type="match status" value="1"/>
</dbReference>
<dbReference type="GO" id="GO:0015074">
    <property type="term" value="P:DNA integration"/>
    <property type="evidence" value="ECO:0007669"/>
    <property type="project" value="InterPro"/>
</dbReference>
<proteinExistence type="predicted"/>
<evidence type="ECO:0000256" key="3">
    <source>
        <dbReference type="SAM" id="MobiDB-lite"/>
    </source>
</evidence>
<dbReference type="InterPro" id="IPR012337">
    <property type="entry name" value="RNaseH-like_sf"/>
</dbReference>
<dbReference type="InterPro" id="IPR001584">
    <property type="entry name" value="Integrase_cat-core"/>
</dbReference>
<feature type="compositionally biased region" description="Basic and acidic residues" evidence="3">
    <location>
        <begin position="948"/>
        <end position="960"/>
    </location>
</feature>
<evidence type="ECO:0000259" key="5">
    <source>
        <dbReference type="PROSITE" id="PS50994"/>
    </source>
</evidence>
<keyword evidence="1" id="KW-0479">Metal-binding</keyword>
<name>A0A6L2NKN0_TANCI</name>
<keyword evidence="2" id="KW-0175">Coiled coil</keyword>
<dbReference type="InterPro" id="IPR036875">
    <property type="entry name" value="Znf_CCHC_sf"/>
</dbReference>
<accession>A0A6L2NKN0</accession>
<feature type="domain" description="Integrase catalytic" evidence="5">
    <location>
        <begin position="786"/>
        <end position="890"/>
    </location>
</feature>
<dbReference type="GO" id="GO:0008270">
    <property type="term" value="F:zinc ion binding"/>
    <property type="evidence" value="ECO:0007669"/>
    <property type="project" value="UniProtKB-KW"/>
</dbReference>
<gene>
    <name evidence="6" type="ORF">Tci_057987</name>
</gene>
<dbReference type="Gene3D" id="3.30.420.10">
    <property type="entry name" value="Ribonuclease H-like superfamily/Ribonuclease H"/>
    <property type="match status" value="1"/>
</dbReference>
<evidence type="ECO:0000259" key="4">
    <source>
        <dbReference type="PROSITE" id="PS50158"/>
    </source>
</evidence>
<dbReference type="Pfam" id="PF13976">
    <property type="entry name" value="gag_pre-integrs"/>
    <property type="match status" value="1"/>
</dbReference>
<keyword evidence="1" id="KW-0862">Zinc</keyword>
<evidence type="ECO:0000256" key="1">
    <source>
        <dbReference type="PROSITE-ProRule" id="PRU00047"/>
    </source>
</evidence>
<protein>
    <submittedName>
        <fullName evidence="6">Ribonuclease H-like domain-containing protein</fullName>
    </submittedName>
</protein>
<dbReference type="Pfam" id="PF14223">
    <property type="entry name" value="Retrotran_gag_2"/>
    <property type="match status" value="1"/>
</dbReference>
<feature type="coiled-coil region" evidence="2">
    <location>
        <begin position="616"/>
        <end position="657"/>
    </location>
</feature>
<comment type="caution">
    <text evidence="6">The sequence shown here is derived from an EMBL/GenBank/DDBJ whole genome shotgun (WGS) entry which is preliminary data.</text>
</comment>
<evidence type="ECO:0000313" key="6">
    <source>
        <dbReference type="EMBL" id="GEU86009.1"/>
    </source>
</evidence>
<keyword evidence="1" id="KW-0863">Zinc-finger</keyword>
<dbReference type="SUPFAM" id="SSF53098">
    <property type="entry name" value="Ribonuclease H-like"/>
    <property type="match status" value="1"/>
</dbReference>
<organism evidence="6">
    <name type="scientific">Tanacetum cinerariifolium</name>
    <name type="common">Dalmatian daisy</name>
    <name type="synonym">Chrysanthemum cinerariifolium</name>
    <dbReference type="NCBI Taxonomy" id="118510"/>
    <lineage>
        <taxon>Eukaryota</taxon>
        <taxon>Viridiplantae</taxon>
        <taxon>Streptophyta</taxon>
        <taxon>Embryophyta</taxon>
        <taxon>Tracheophyta</taxon>
        <taxon>Spermatophyta</taxon>
        <taxon>Magnoliopsida</taxon>
        <taxon>eudicotyledons</taxon>
        <taxon>Gunneridae</taxon>
        <taxon>Pentapetalae</taxon>
        <taxon>asterids</taxon>
        <taxon>campanulids</taxon>
        <taxon>Asterales</taxon>
        <taxon>Asteraceae</taxon>
        <taxon>Asteroideae</taxon>
        <taxon>Anthemideae</taxon>
        <taxon>Anthemidinae</taxon>
        <taxon>Tanacetum</taxon>
    </lineage>
</organism>
<reference evidence="6" key="1">
    <citation type="journal article" date="2019" name="Sci. Rep.">
        <title>Draft genome of Tanacetum cinerariifolium, the natural source of mosquito coil.</title>
        <authorList>
            <person name="Yamashiro T."/>
            <person name="Shiraishi A."/>
            <person name="Satake H."/>
            <person name="Nakayama K."/>
        </authorList>
    </citation>
    <scope>NUCLEOTIDE SEQUENCE</scope>
</reference>
<sequence>MESISAQMVAAVKLPVLNPGEFELWKMRIEHYFLMTDYALWEVIVNGDSPPPKRIVNGVEQTYPPTTAEEKLARKNELKARGTLLMALPNEHQLKFNSYKNAKLLMEAIEKSFGSTNQTHGSNSANIDSLSDYMIYSFFANQSNSPQLDNEDLQQIDADDLEEMDLKWQMAMLNHESQKILKKTGRKFGANGSETIGFDKTKVECYNCHKRGHFARECRALKENRNIEPVRRNVTVETTDAKALMAQDGISEDENETKTKSKQRKPSFAKVEFAKPNEQVKSPRESVKQEEHNRQAKHPRKNSQSPRVLNVVQGNQVNAVKATASWVWRPKHKVLDHVSRNNDASITFKRFDGYVAFGGDPKGGKITGKGKISTCKLYFEDVYFVKELKFNLLSVSQMCDKKNNVIFTNIECVVLSPDFKLLDESQVLLRVSRKNNMYSVDLKNVAPSGGITCLFAKATLDESNLWHRRLGHINFKTMNKLIYEPTFVEEKLDRKNDMKARGTLLMALPNKDQLKFHSNQDAKLLREAIEKRYGGNKESKKVKMTLLKQQYENFTASSSETLDQTFDRLQKLISQLEIQGLQSVKERLVHYKKNEAVFEEKINILNLEVRLRDNALVEYIKKLEKAKKEKYELKLALEKYQNSSKSLNTLLKSQENVKSRSDKGYHAVPSPYIGNYIPPKPDLMFIDEQVESESVDVVSNVSSSAVKTVESKLNYDAGFVSFRDGKGRISGKGKIKIGTLDFDDVYFCKEIKYNLFSVSQMCDKKNNVLFTDTECLVLSYNFKLLDESQVLLRVPRKDKIYSVDLKSVVPIGGIKREFSVARTPQQNGVAERKNRTLIEAARTMYSVVSNAMRVFNKRTRIVEETLNIRFLKNAPNVKGNEPDWLFDIDSLTISMNYVPVVVGFQTNGIAKTKDNIIEGQAEKNKEPEQEYILIPIYTIDPLISQGHKDSAVDAGKKATEVDESQVSDNGGQDD</sequence>
<dbReference type="PROSITE" id="PS50158">
    <property type="entry name" value="ZF_CCHC"/>
    <property type="match status" value="1"/>
</dbReference>
<dbReference type="InterPro" id="IPR001878">
    <property type="entry name" value="Znf_CCHC"/>
</dbReference>
<feature type="compositionally biased region" description="Acidic residues" evidence="3">
    <location>
        <begin position="961"/>
        <end position="974"/>
    </location>
</feature>
<dbReference type="Pfam" id="PF00098">
    <property type="entry name" value="zf-CCHC"/>
    <property type="match status" value="1"/>
</dbReference>
<dbReference type="PROSITE" id="PS50994">
    <property type="entry name" value="INTEGRASE"/>
    <property type="match status" value="1"/>
</dbReference>
<feature type="domain" description="CCHC-type" evidence="4">
    <location>
        <begin position="205"/>
        <end position="219"/>
    </location>
</feature>
<dbReference type="InterPro" id="IPR025724">
    <property type="entry name" value="GAG-pre-integrase_dom"/>
</dbReference>
<feature type="region of interest" description="Disordered" evidence="3">
    <location>
        <begin position="246"/>
        <end position="307"/>
    </location>
</feature>